<name>A0A8J2RYD2_9CRUS</name>
<evidence type="ECO:0000313" key="1">
    <source>
        <dbReference type="EMBL" id="CAH0109083.1"/>
    </source>
</evidence>
<dbReference type="EMBL" id="CAKKLH010000290">
    <property type="protein sequence ID" value="CAH0109083.1"/>
    <property type="molecule type" value="Genomic_DNA"/>
</dbReference>
<dbReference type="AlphaFoldDB" id="A0A8J2RYD2"/>
<organism evidence="1 2">
    <name type="scientific">Daphnia galeata</name>
    <dbReference type="NCBI Taxonomy" id="27404"/>
    <lineage>
        <taxon>Eukaryota</taxon>
        <taxon>Metazoa</taxon>
        <taxon>Ecdysozoa</taxon>
        <taxon>Arthropoda</taxon>
        <taxon>Crustacea</taxon>
        <taxon>Branchiopoda</taxon>
        <taxon>Diplostraca</taxon>
        <taxon>Cladocera</taxon>
        <taxon>Anomopoda</taxon>
        <taxon>Daphniidae</taxon>
        <taxon>Daphnia</taxon>
    </lineage>
</organism>
<dbReference type="Proteomes" id="UP000789390">
    <property type="component" value="Unassembled WGS sequence"/>
</dbReference>
<keyword evidence="2" id="KW-1185">Reference proteome</keyword>
<sequence length="62" mass="7265">MQNRRNHISEQVFFETRCYGNWVERAWQQPLLNQVKIASILALKISKLGAIPLILKLTKEDI</sequence>
<gene>
    <name evidence="1" type="ORF">DGAL_LOCUS12545</name>
</gene>
<accession>A0A8J2RYD2</accession>
<evidence type="ECO:0000313" key="2">
    <source>
        <dbReference type="Proteomes" id="UP000789390"/>
    </source>
</evidence>
<proteinExistence type="predicted"/>
<protein>
    <submittedName>
        <fullName evidence="1">Uncharacterized protein</fullName>
    </submittedName>
</protein>
<reference evidence="1" key="1">
    <citation type="submission" date="2021-11" db="EMBL/GenBank/DDBJ databases">
        <authorList>
            <person name="Schell T."/>
        </authorList>
    </citation>
    <scope>NUCLEOTIDE SEQUENCE</scope>
    <source>
        <strain evidence="1">M5</strain>
    </source>
</reference>
<comment type="caution">
    <text evidence="1">The sequence shown here is derived from an EMBL/GenBank/DDBJ whole genome shotgun (WGS) entry which is preliminary data.</text>
</comment>